<dbReference type="CDD" id="cd12148">
    <property type="entry name" value="fungal_TF_MHR"/>
    <property type="match status" value="1"/>
</dbReference>
<evidence type="ECO:0000259" key="7">
    <source>
        <dbReference type="PROSITE" id="PS50048"/>
    </source>
</evidence>
<keyword evidence="5" id="KW-0539">Nucleus</keyword>
<keyword evidence="3" id="KW-0805">Transcription regulation</keyword>
<dbReference type="PANTHER" id="PTHR47338:SF5">
    <property type="entry name" value="ZN(II)2CYS6 TRANSCRIPTION FACTOR (EUROFUNG)"/>
    <property type="match status" value="1"/>
</dbReference>
<sequence>PSVQQSPVTQATPSTVGASGSPLQTPGFLNANTDSAAEAKGRRQETTRMRSSIACCACRRSKTKCDNNGIRLSDGNLAPCKSCATSKKECTYPPPAPAASHSQRRESTATTAGEEAPPKKRKRPIVPTVGPPFRGKGRLGTPEDALESDLLTPKLWDELWAIHERHYSMEFPFLHKRNFLGPLQRFPPVPSSEKGRALLGQRTHDPALVLAFLTQTSPFHPELVAQTGSPYDTAEFYAVAALKYLDNTWSRQGEAAMQQIQALLMLGYHAWAACHSIPGYMMIRQAIAFAGVHKYAYDEDAEERPSGDDPASKRDRFIQQESQRRTFWSCFILDRILSVGKGRPRVIQVKDLRALQIPCSDKNFISGRAVRTRLFGETDEDYAKRRMEIHDEALQRNCGHDPARIEWEDHRDDGVFGRWIYALDHFADVNEWSNNGGRRSEKPEIGPWNPETTYYQLDKRLMEIKEDLPDELQLTSINTENHVYETPSTTSRTYYLIHAVLQLSTAYLYPEYLPTYGFRLQKPQGPMDAPLVTEPVPDDQPDYWVDKAKECFEYVKDFVSILRSFKERDLVVESPFVGHAVYKAAWCASYCHHVPKMDPSRALDSKLEPNAWDVTNQVLDSMKRKFRVVNIMSRGLATVASTYTDRLREWRNSGGTPISTFSENDGGLNEYAAKFERAHKQFGSLEHDQDDLTYPIDKPYSRLEHEEDLSESVLAQGPVASFKSEPDEPRRSNSAATSTQSTFTPVNPSTTATPVQAEQSNNSNQPSNGTRLPYSPPTSLAPQQSHSSQPYPGHFPQYDGTYAYTGTTSGFPQPVPHYGVQAPYAQASGPNHGQGNVSYNPQRLMELDREGNKSINNNNELYFYQNDEWAEGLFSVDQMSTQTQYFPGPQAPYGAYPGQWSGQ</sequence>
<feature type="compositionally biased region" description="Polar residues" evidence="6">
    <location>
        <begin position="828"/>
        <end position="837"/>
    </location>
</feature>
<dbReference type="GO" id="GO:0005634">
    <property type="term" value="C:nucleus"/>
    <property type="evidence" value="ECO:0007669"/>
    <property type="project" value="UniProtKB-SubCell"/>
</dbReference>
<dbReference type="RefSeq" id="XP_033451224.1">
    <property type="nucleotide sequence ID" value="XM_033595544.1"/>
</dbReference>
<feature type="region of interest" description="Disordered" evidence="6">
    <location>
        <begin position="1"/>
        <end position="49"/>
    </location>
</feature>
<evidence type="ECO:0000256" key="1">
    <source>
        <dbReference type="ARBA" id="ARBA00004123"/>
    </source>
</evidence>
<feature type="region of interest" description="Disordered" evidence="6">
    <location>
        <begin position="814"/>
        <end position="837"/>
    </location>
</feature>
<comment type="subcellular location">
    <subcellularLocation>
        <location evidence="1">Nucleus</location>
    </subcellularLocation>
</comment>
<dbReference type="CDD" id="cd00067">
    <property type="entry name" value="GAL4"/>
    <property type="match status" value="1"/>
</dbReference>
<dbReference type="InterPro" id="IPR036864">
    <property type="entry name" value="Zn2-C6_fun-type_DNA-bd_sf"/>
</dbReference>
<evidence type="ECO:0000256" key="4">
    <source>
        <dbReference type="ARBA" id="ARBA00023163"/>
    </source>
</evidence>
<dbReference type="InterPro" id="IPR007219">
    <property type="entry name" value="XnlR_reg_dom"/>
</dbReference>
<feature type="compositionally biased region" description="Polar residues" evidence="6">
    <location>
        <begin position="1"/>
        <end position="24"/>
    </location>
</feature>
<dbReference type="GeneID" id="54353211"/>
<dbReference type="OrthoDB" id="5370478at2759"/>
<dbReference type="GO" id="GO:0000981">
    <property type="term" value="F:DNA-binding transcription factor activity, RNA polymerase II-specific"/>
    <property type="evidence" value="ECO:0007669"/>
    <property type="project" value="InterPro"/>
</dbReference>
<proteinExistence type="predicted"/>
<keyword evidence="4" id="KW-0804">Transcription</keyword>
<evidence type="ECO:0000256" key="3">
    <source>
        <dbReference type="ARBA" id="ARBA00023015"/>
    </source>
</evidence>
<feature type="non-terminal residue" evidence="8">
    <location>
        <position position="1"/>
    </location>
</feature>
<feature type="region of interest" description="Disordered" evidence="6">
    <location>
        <begin position="86"/>
        <end position="144"/>
    </location>
</feature>
<evidence type="ECO:0000256" key="6">
    <source>
        <dbReference type="SAM" id="MobiDB-lite"/>
    </source>
</evidence>
<evidence type="ECO:0000313" key="8">
    <source>
        <dbReference type="EMBL" id="KAF1930976.1"/>
    </source>
</evidence>
<keyword evidence="2" id="KW-0479">Metal-binding</keyword>
<feature type="region of interest" description="Disordered" evidence="6">
    <location>
        <begin position="703"/>
        <end position="799"/>
    </location>
</feature>
<dbReference type="Gene3D" id="4.10.240.10">
    <property type="entry name" value="Zn(2)-C6 fungal-type DNA-binding domain"/>
    <property type="match status" value="1"/>
</dbReference>
<feature type="domain" description="Zn(2)-C6 fungal-type" evidence="7">
    <location>
        <begin position="54"/>
        <end position="92"/>
    </location>
</feature>
<keyword evidence="9" id="KW-1185">Reference proteome</keyword>
<dbReference type="EMBL" id="ML978962">
    <property type="protein sequence ID" value="KAF1930976.1"/>
    <property type="molecule type" value="Genomic_DNA"/>
</dbReference>
<dbReference type="SUPFAM" id="SSF57701">
    <property type="entry name" value="Zn2/Cys6 DNA-binding domain"/>
    <property type="match status" value="1"/>
</dbReference>
<dbReference type="PANTHER" id="PTHR47338">
    <property type="entry name" value="ZN(II)2CYS6 TRANSCRIPTION FACTOR (EUROFUNG)-RELATED"/>
    <property type="match status" value="1"/>
</dbReference>
<dbReference type="Pfam" id="PF04082">
    <property type="entry name" value="Fungal_trans"/>
    <property type="match status" value="1"/>
</dbReference>
<dbReference type="Proteomes" id="UP000800082">
    <property type="component" value="Unassembled WGS sequence"/>
</dbReference>
<dbReference type="InterPro" id="IPR001138">
    <property type="entry name" value="Zn2Cys6_DnaBD"/>
</dbReference>
<reference evidence="8" key="1">
    <citation type="journal article" date="2020" name="Stud. Mycol.">
        <title>101 Dothideomycetes genomes: a test case for predicting lifestyles and emergence of pathogens.</title>
        <authorList>
            <person name="Haridas S."/>
            <person name="Albert R."/>
            <person name="Binder M."/>
            <person name="Bloem J."/>
            <person name="Labutti K."/>
            <person name="Salamov A."/>
            <person name="Andreopoulos B."/>
            <person name="Baker S."/>
            <person name="Barry K."/>
            <person name="Bills G."/>
            <person name="Bluhm B."/>
            <person name="Cannon C."/>
            <person name="Castanera R."/>
            <person name="Culley D."/>
            <person name="Daum C."/>
            <person name="Ezra D."/>
            <person name="Gonzalez J."/>
            <person name="Henrissat B."/>
            <person name="Kuo A."/>
            <person name="Liang C."/>
            <person name="Lipzen A."/>
            <person name="Lutzoni F."/>
            <person name="Magnuson J."/>
            <person name="Mondo S."/>
            <person name="Nolan M."/>
            <person name="Ohm R."/>
            <person name="Pangilinan J."/>
            <person name="Park H.-J."/>
            <person name="Ramirez L."/>
            <person name="Alfaro M."/>
            <person name="Sun H."/>
            <person name="Tritt A."/>
            <person name="Yoshinaga Y."/>
            <person name="Zwiers L.-H."/>
            <person name="Turgeon B."/>
            <person name="Goodwin S."/>
            <person name="Spatafora J."/>
            <person name="Crous P."/>
            <person name="Grigoriev I."/>
        </authorList>
    </citation>
    <scope>NUCLEOTIDE SEQUENCE</scope>
    <source>
        <strain evidence="8">CBS 183.55</strain>
    </source>
</reference>
<organism evidence="8 9">
    <name type="scientific">Didymella exigua CBS 183.55</name>
    <dbReference type="NCBI Taxonomy" id="1150837"/>
    <lineage>
        <taxon>Eukaryota</taxon>
        <taxon>Fungi</taxon>
        <taxon>Dikarya</taxon>
        <taxon>Ascomycota</taxon>
        <taxon>Pezizomycotina</taxon>
        <taxon>Dothideomycetes</taxon>
        <taxon>Pleosporomycetidae</taxon>
        <taxon>Pleosporales</taxon>
        <taxon>Pleosporineae</taxon>
        <taxon>Didymellaceae</taxon>
        <taxon>Didymella</taxon>
    </lineage>
</organism>
<dbReference type="InterPro" id="IPR050815">
    <property type="entry name" value="TF_fung"/>
</dbReference>
<feature type="compositionally biased region" description="Basic and acidic residues" evidence="6">
    <location>
        <begin position="37"/>
        <end position="48"/>
    </location>
</feature>
<feature type="compositionally biased region" description="Polar residues" evidence="6">
    <location>
        <begin position="777"/>
        <end position="790"/>
    </location>
</feature>
<accession>A0A6A5RXF6</accession>
<evidence type="ECO:0000313" key="9">
    <source>
        <dbReference type="Proteomes" id="UP000800082"/>
    </source>
</evidence>
<dbReference type="SMART" id="SM00906">
    <property type="entry name" value="Fungal_trans"/>
    <property type="match status" value="1"/>
</dbReference>
<dbReference type="GO" id="GO:0006351">
    <property type="term" value="P:DNA-templated transcription"/>
    <property type="evidence" value="ECO:0007669"/>
    <property type="project" value="InterPro"/>
</dbReference>
<dbReference type="AlphaFoldDB" id="A0A6A5RXF6"/>
<feature type="compositionally biased region" description="Polar residues" evidence="6">
    <location>
        <begin position="732"/>
        <end position="770"/>
    </location>
</feature>
<dbReference type="Pfam" id="PF00172">
    <property type="entry name" value="Zn_clus"/>
    <property type="match status" value="1"/>
</dbReference>
<dbReference type="PROSITE" id="PS50048">
    <property type="entry name" value="ZN2_CY6_FUNGAL_2"/>
    <property type="match status" value="1"/>
</dbReference>
<dbReference type="GO" id="GO:0008270">
    <property type="term" value="F:zinc ion binding"/>
    <property type="evidence" value="ECO:0007669"/>
    <property type="project" value="InterPro"/>
</dbReference>
<evidence type="ECO:0000256" key="2">
    <source>
        <dbReference type="ARBA" id="ARBA00022723"/>
    </source>
</evidence>
<dbReference type="GO" id="GO:0003677">
    <property type="term" value="F:DNA binding"/>
    <property type="evidence" value="ECO:0007669"/>
    <property type="project" value="InterPro"/>
</dbReference>
<name>A0A6A5RXF6_9PLEO</name>
<protein>
    <recommendedName>
        <fullName evidence="7">Zn(2)-C6 fungal-type domain-containing protein</fullName>
    </recommendedName>
</protein>
<evidence type="ECO:0000256" key="5">
    <source>
        <dbReference type="ARBA" id="ARBA00023242"/>
    </source>
</evidence>
<gene>
    <name evidence="8" type="ORF">M421DRAFT_57879</name>
</gene>